<organism evidence="1 2">
    <name type="scientific">Rhynchophorus ferrugineus</name>
    <name type="common">Red palm weevil</name>
    <name type="synonym">Curculio ferrugineus</name>
    <dbReference type="NCBI Taxonomy" id="354439"/>
    <lineage>
        <taxon>Eukaryota</taxon>
        <taxon>Metazoa</taxon>
        <taxon>Ecdysozoa</taxon>
        <taxon>Arthropoda</taxon>
        <taxon>Hexapoda</taxon>
        <taxon>Insecta</taxon>
        <taxon>Pterygota</taxon>
        <taxon>Neoptera</taxon>
        <taxon>Endopterygota</taxon>
        <taxon>Coleoptera</taxon>
        <taxon>Polyphaga</taxon>
        <taxon>Cucujiformia</taxon>
        <taxon>Curculionidae</taxon>
        <taxon>Dryophthorinae</taxon>
        <taxon>Rhynchophorus</taxon>
    </lineage>
</organism>
<gene>
    <name evidence="1" type="ORF">GWI33_008880</name>
</gene>
<accession>A0A834I9Z3</accession>
<dbReference type="EMBL" id="JAACXV010003119">
    <property type="protein sequence ID" value="KAF7277277.1"/>
    <property type="molecule type" value="Genomic_DNA"/>
</dbReference>
<protein>
    <recommendedName>
        <fullName evidence="3">EB domain-containing protein</fullName>
    </recommendedName>
</protein>
<comment type="caution">
    <text evidence="1">The sequence shown here is derived from an EMBL/GenBank/DDBJ whole genome shotgun (WGS) entry which is preliminary data.</text>
</comment>
<dbReference type="OrthoDB" id="5912242at2759"/>
<sequence length="70" mass="7738">DRCVSHSDCHSPEPGDNRLECILGECKCHSDYVEVYGYCTSGSSHHSNILGLTLWCLSLLYVVVHSQVLA</sequence>
<dbReference type="Proteomes" id="UP000625711">
    <property type="component" value="Unassembled WGS sequence"/>
</dbReference>
<evidence type="ECO:0000313" key="2">
    <source>
        <dbReference type="Proteomes" id="UP000625711"/>
    </source>
</evidence>
<feature type="non-terminal residue" evidence="1">
    <location>
        <position position="1"/>
    </location>
</feature>
<keyword evidence="2" id="KW-1185">Reference proteome</keyword>
<name>A0A834I9Z3_RHYFE</name>
<evidence type="ECO:0000313" key="1">
    <source>
        <dbReference type="EMBL" id="KAF7277277.1"/>
    </source>
</evidence>
<dbReference type="AlphaFoldDB" id="A0A834I9Z3"/>
<reference evidence="1" key="1">
    <citation type="submission" date="2020-08" db="EMBL/GenBank/DDBJ databases">
        <title>Genome sequencing and assembly of the red palm weevil Rhynchophorus ferrugineus.</title>
        <authorList>
            <person name="Dias G.B."/>
            <person name="Bergman C.M."/>
            <person name="Manee M."/>
        </authorList>
    </citation>
    <scope>NUCLEOTIDE SEQUENCE</scope>
    <source>
        <strain evidence="1">AA-2017</strain>
        <tissue evidence="1">Whole larva</tissue>
    </source>
</reference>
<evidence type="ECO:0008006" key="3">
    <source>
        <dbReference type="Google" id="ProtNLM"/>
    </source>
</evidence>
<proteinExistence type="predicted"/>